<dbReference type="GO" id="GO:0005085">
    <property type="term" value="F:guanyl-nucleotide exchange factor activity"/>
    <property type="evidence" value="ECO:0007669"/>
    <property type="project" value="InterPro"/>
</dbReference>
<dbReference type="GeneID" id="76149046"/>
<dbReference type="PANTHER" id="PTHR23284">
    <property type="entry name" value="PROLACTIN REGULATORY ELEMENT BINDING PROTEIN"/>
    <property type="match status" value="1"/>
</dbReference>
<dbReference type="EMBL" id="JAIHNG010000047">
    <property type="protein sequence ID" value="KAI5964495.1"/>
    <property type="molecule type" value="Genomic_DNA"/>
</dbReference>
<evidence type="ECO:0000313" key="13">
    <source>
        <dbReference type="Proteomes" id="UP001204833"/>
    </source>
</evidence>
<comment type="function">
    <text evidence="10">Guanine nucleotide-exchange factor (GEF) required for the formation or budding of transport vesicles from the ER.</text>
</comment>
<comment type="subcellular location">
    <subcellularLocation>
        <location evidence="10">Endoplasmic reticulum membrane</location>
        <topology evidence="10">Single-pass type II membrane protein</topology>
    </subcellularLocation>
    <subcellularLocation>
        <location evidence="10">Golgi apparatus membrane</location>
        <topology evidence="10">Single-pass type II membrane protein</topology>
    </subcellularLocation>
</comment>
<protein>
    <recommendedName>
        <fullName evidence="10">Guanine nucleotide-exchange factor SEC12</fullName>
    </recommendedName>
</protein>
<evidence type="ECO:0000256" key="9">
    <source>
        <dbReference type="ARBA" id="ARBA00023136"/>
    </source>
</evidence>
<dbReference type="InterPro" id="IPR015943">
    <property type="entry name" value="WD40/YVTN_repeat-like_dom_sf"/>
</dbReference>
<keyword evidence="9" id="KW-0472">Membrane</keyword>
<feature type="compositionally biased region" description="Polar residues" evidence="11">
    <location>
        <begin position="900"/>
        <end position="912"/>
    </location>
</feature>
<feature type="compositionally biased region" description="Polar residues" evidence="11">
    <location>
        <begin position="1004"/>
        <end position="1019"/>
    </location>
</feature>
<proteinExistence type="inferred from homology"/>
<dbReference type="InterPro" id="IPR036322">
    <property type="entry name" value="WD40_repeat_dom_sf"/>
</dbReference>
<evidence type="ECO:0000256" key="6">
    <source>
        <dbReference type="ARBA" id="ARBA00022892"/>
    </source>
</evidence>
<feature type="compositionally biased region" description="Acidic residues" evidence="11">
    <location>
        <begin position="735"/>
        <end position="748"/>
    </location>
</feature>
<feature type="compositionally biased region" description="Acidic residues" evidence="11">
    <location>
        <begin position="676"/>
        <end position="708"/>
    </location>
</feature>
<comment type="caution">
    <text evidence="12">The sequence shown here is derived from an EMBL/GenBank/DDBJ whole genome shotgun (WGS) entry which is preliminary data.</text>
</comment>
<evidence type="ECO:0000256" key="4">
    <source>
        <dbReference type="ARBA" id="ARBA00022737"/>
    </source>
</evidence>
<dbReference type="GO" id="GO:0015031">
    <property type="term" value="P:protein transport"/>
    <property type="evidence" value="ECO:0007669"/>
    <property type="project" value="UniProtKB-KW"/>
</dbReference>
<keyword evidence="3" id="KW-0812">Transmembrane</keyword>
<evidence type="ECO:0000256" key="2">
    <source>
        <dbReference type="ARBA" id="ARBA00022574"/>
    </source>
</evidence>
<dbReference type="GO" id="GO:0000139">
    <property type="term" value="C:Golgi membrane"/>
    <property type="evidence" value="ECO:0007669"/>
    <property type="project" value="UniProtKB-SubCell"/>
</dbReference>
<feature type="compositionally biased region" description="Basic and acidic residues" evidence="11">
    <location>
        <begin position="852"/>
        <end position="867"/>
    </location>
</feature>
<feature type="compositionally biased region" description="Low complexity" evidence="11">
    <location>
        <begin position="972"/>
        <end position="985"/>
    </location>
</feature>
<dbReference type="GO" id="GO:0003400">
    <property type="term" value="P:regulation of COPII vesicle coating"/>
    <property type="evidence" value="ECO:0007669"/>
    <property type="project" value="UniProtKB-UniRule"/>
</dbReference>
<organism evidence="12 13">
    <name type="scientific">Candida theae</name>
    <dbReference type="NCBI Taxonomy" id="1198502"/>
    <lineage>
        <taxon>Eukaryota</taxon>
        <taxon>Fungi</taxon>
        <taxon>Dikarya</taxon>
        <taxon>Ascomycota</taxon>
        <taxon>Saccharomycotina</taxon>
        <taxon>Pichiomycetes</taxon>
        <taxon>Debaryomycetaceae</taxon>
        <taxon>Candida/Lodderomyces clade</taxon>
        <taxon>Candida</taxon>
    </lineage>
</organism>
<feature type="compositionally biased region" description="Acidic residues" evidence="11">
    <location>
        <begin position="644"/>
        <end position="663"/>
    </location>
</feature>
<evidence type="ECO:0000256" key="1">
    <source>
        <dbReference type="ARBA" id="ARBA00022448"/>
    </source>
</evidence>
<dbReference type="GO" id="GO:0006888">
    <property type="term" value="P:endoplasmic reticulum to Golgi vesicle-mediated transport"/>
    <property type="evidence" value="ECO:0007669"/>
    <property type="project" value="UniProtKB-UniRule"/>
</dbReference>
<evidence type="ECO:0000256" key="5">
    <source>
        <dbReference type="ARBA" id="ARBA00022824"/>
    </source>
</evidence>
<dbReference type="AlphaFoldDB" id="A0AAD5G0B1"/>
<keyword evidence="13" id="KW-1185">Reference proteome</keyword>
<evidence type="ECO:0000256" key="7">
    <source>
        <dbReference type="ARBA" id="ARBA00022927"/>
    </source>
</evidence>
<keyword evidence="6" id="KW-0931">ER-Golgi transport</keyword>
<evidence type="ECO:0000256" key="3">
    <source>
        <dbReference type="ARBA" id="ARBA00022692"/>
    </source>
</evidence>
<keyword evidence="2 10" id="KW-0853">WD repeat</keyword>
<dbReference type="SUPFAM" id="SSF50978">
    <property type="entry name" value="WD40 repeat-like"/>
    <property type="match status" value="1"/>
</dbReference>
<comment type="similarity">
    <text evidence="10">Belongs to the WD repeat SEC12 family.</text>
</comment>
<keyword evidence="1 10" id="KW-0813">Transport</keyword>
<feature type="compositionally biased region" description="Low complexity" evidence="11">
    <location>
        <begin position="812"/>
        <end position="846"/>
    </location>
</feature>
<dbReference type="RefSeq" id="XP_051610502.1">
    <property type="nucleotide sequence ID" value="XM_051755513.1"/>
</dbReference>
<sequence>MALKENAFIDVGYPVLDAKFINNRTVLVAGGGGEGNNGIPNKITAIKCSFKVNDVKRRLQKFREVSLPPNEDSPQCIDATRLVDENEYNVVVGCNQSSELIKSMNINNNVRKYKYNREEHLIFDDAAQFEEEISGDADEYPKVIKISQDNTVGCLMTSAVPSVLYFFSPDALESKFKYKPPGNDEIKDFALSPKTGATLCYITSSSVVSVSTQTNSVIATSKTAPVDKQLQKFTFSKVKFINRNEVVISYSVKGGKGAGLLRYDLTKQKIVQEQVIAKKLNNIVAMDVSIPQDLVAFAGNDLVVYIVKLSNFKLLETMKKLHPFAITSVSFSPNGTKLTTGSAANILNVVRVPPKYASGKSVIGTLFQYLFTIILIAAFGIGIQKAHQNGQLHGVIESSKQFSENYREVGLRYGKIGSELASQYGNVGLELADEYGKKAYALVEEYGNKYSSKAIEFYKKKFGKEDLVNKVGDQAKSTLNDIVQEVTRDLHVETNNPEFDSETLDDIKLSTGVVESSVETSLVFSADSTTDVASTTEVSTSSIGSTTVADPEYESIHEVANNATVGEEAQQVEHKVDEFDHTQVSEDNHNENGDVNDADVHEIRYEEEYADIIEEVVYEDEPSEEDVSASNTEREETSGPSDVIDADGDYVEVVEEIVEEVESSSEASDVGNSDSPIEDDEYVEVVEEVVEGGEEEEQEEEQEGEEKEEAQSNPMVSKDYEEESNSEKSSVGTEAVEEVYEEVIEELDPSSLTQDEGLENPPSAPSQNDRVDVEETTAPNINDEALSDEPTQLSKISDVVKQPVEESTPIISQTQKEISSQEQESVVSQSESLSSENPSSSVSEQEFASEEAESHHESRVESSKVNEESSTTTKANHEGVIQDSVPSEPAEEKQVDTETAETASSHPTSIATDTIEEVSFSVQSVNEPVASAGEEFTPEEPVSLETPHTVEVSGTGGVDPTPKPKDAENVEEPPVSVSTPSSEAVAADKKTSRLTPPDEEASTLKPTKSANDVNFASQPSASTTSSARKVTRVVTRTIKRSKAAAPTKNAREKDEL</sequence>
<evidence type="ECO:0000313" key="12">
    <source>
        <dbReference type="EMBL" id="KAI5964495.1"/>
    </source>
</evidence>
<accession>A0AAD5G0B1</accession>
<evidence type="ECO:0000256" key="11">
    <source>
        <dbReference type="SAM" id="MobiDB-lite"/>
    </source>
</evidence>
<keyword evidence="8" id="KW-1133">Transmembrane helix</keyword>
<dbReference type="Gene3D" id="2.130.10.10">
    <property type="entry name" value="YVTN repeat-like/Quinoprotein amine dehydrogenase"/>
    <property type="match status" value="1"/>
</dbReference>
<evidence type="ECO:0000256" key="10">
    <source>
        <dbReference type="RuleBase" id="RU369019"/>
    </source>
</evidence>
<dbReference type="PANTHER" id="PTHR23284:SF0">
    <property type="entry name" value="PROLACTIN REGULATORY ELEMENT-BINDING PROTEIN"/>
    <property type="match status" value="1"/>
</dbReference>
<keyword evidence="4 10" id="KW-0677">Repeat</keyword>
<keyword evidence="7 10" id="KW-0653">Protein transport</keyword>
<keyword evidence="5 10" id="KW-0256">Endoplasmic reticulum</keyword>
<dbReference type="Proteomes" id="UP001204833">
    <property type="component" value="Unassembled WGS sequence"/>
</dbReference>
<name>A0AAD5G0B1_9ASCO</name>
<evidence type="ECO:0000256" key="8">
    <source>
        <dbReference type="ARBA" id="ARBA00022989"/>
    </source>
</evidence>
<feature type="region of interest" description="Disordered" evidence="11">
    <location>
        <begin position="619"/>
        <end position="1056"/>
    </location>
</feature>
<gene>
    <name evidence="12" type="ORF">KGF57_000987</name>
</gene>
<reference evidence="12 13" key="1">
    <citation type="journal article" date="2022" name="DNA Res.">
        <title>Genome analysis of five recently described species of the CUG-Ser clade uncovers Candida theae as a new hybrid lineage with pathogenic potential in the Candida parapsilosis species complex.</title>
        <authorList>
            <person name="Mixao V."/>
            <person name="Del Olmo V."/>
            <person name="Hegedusova E."/>
            <person name="Saus E."/>
            <person name="Pryszcz L."/>
            <person name="Cillingova A."/>
            <person name="Nosek J."/>
            <person name="Gabaldon T."/>
        </authorList>
    </citation>
    <scope>NUCLEOTIDE SEQUENCE [LARGE SCALE GENOMIC DNA]</scope>
    <source>
        <strain evidence="12 13">CBS 12239</strain>
    </source>
</reference>
<dbReference type="GO" id="GO:0005789">
    <property type="term" value="C:endoplasmic reticulum membrane"/>
    <property type="evidence" value="ECO:0007669"/>
    <property type="project" value="UniProtKB-SubCell"/>
</dbReference>
<dbReference type="InterPro" id="IPR045260">
    <property type="entry name" value="Sec12-like"/>
</dbReference>